<dbReference type="AlphaFoldDB" id="A0A4U5LXD8"/>
<proteinExistence type="predicted"/>
<reference evidence="1 2" key="2">
    <citation type="journal article" date="2019" name="G3 (Bethesda)">
        <title>Hybrid Assembly of the Genome of the Entomopathogenic Nematode Steinernema carpocapsae Identifies the X-Chromosome.</title>
        <authorList>
            <person name="Serra L."/>
            <person name="Macchietto M."/>
            <person name="Macias-Munoz A."/>
            <person name="McGill C.J."/>
            <person name="Rodriguez I.M."/>
            <person name="Rodriguez B."/>
            <person name="Murad R."/>
            <person name="Mortazavi A."/>
        </authorList>
    </citation>
    <scope>NUCLEOTIDE SEQUENCE [LARGE SCALE GENOMIC DNA]</scope>
    <source>
        <strain evidence="1 2">ALL</strain>
    </source>
</reference>
<evidence type="ECO:0000313" key="1">
    <source>
        <dbReference type="EMBL" id="TKR60896.1"/>
    </source>
</evidence>
<keyword evidence="2" id="KW-1185">Reference proteome</keyword>
<dbReference type="Proteomes" id="UP000298663">
    <property type="component" value="Unassembled WGS sequence"/>
</dbReference>
<comment type="caution">
    <text evidence="1">The sequence shown here is derived from an EMBL/GenBank/DDBJ whole genome shotgun (WGS) entry which is preliminary data.</text>
</comment>
<evidence type="ECO:0000313" key="2">
    <source>
        <dbReference type="Proteomes" id="UP000298663"/>
    </source>
</evidence>
<accession>A0A4U5LXD8</accession>
<name>A0A4U5LXD8_STECR</name>
<reference evidence="1 2" key="1">
    <citation type="journal article" date="2015" name="Genome Biol.">
        <title>Comparative genomics of Steinernema reveals deeply conserved gene regulatory networks.</title>
        <authorList>
            <person name="Dillman A.R."/>
            <person name="Macchietto M."/>
            <person name="Porter C.F."/>
            <person name="Rogers A."/>
            <person name="Williams B."/>
            <person name="Antoshechkin I."/>
            <person name="Lee M.M."/>
            <person name="Goodwin Z."/>
            <person name="Lu X."/>
            <person name="Lewis E.E."/>
            <person name="Goodrich-Blair H."/>
            <person name="Stock S.P."/>
            <person name="Adams B.J."/>
            <person name="Sternberg P.W."/>
            <person name="Mortazavi A."/>
        </authorList>
    </citation>
    <scope>NUCLEOTIDE SEQUENCE [LARGE SCALE GENOMIC DNA]</scope>
    <source>
        <strain evidence="1 2">ALL</strain>
    </source>
</reference>
<organism evidence="1 2">
    <name type="scientific">Steinernema carpocapsae</name>
    <name type="common">Entomopathogenic nematode</name>
    <dbReference type="NCBI Taxonomy" id="34508"/>
    <lineage>
        <taxon>Eukaryota</taxon>
        <taxon>Metazoa</taxon>
        <taxon>Ecdysozoa</taxon>
        <taxon>Nematoda</taxon>
        <taxon>Chromadorea</taxon>
        <taxon>Rhabditida</taxon>
        <taxon>Tylenchina</taxon>
        <taxon>Panagrolaimomorpha</taxon>
        <taxon>Strongyloidoidea</taxon>
        <taxon>Steinernematidae</taxon>
        <taxon>Steinernema</taxon>
    </lineage>
</organism>
<dbReference type="EMBL" id="AZBU02000011">
    <property type="protein sequence ID" value="TKR60896.1"/>
    <property type="molecule type" value="Genomic_DNA"/>
</dbReference>
<sequence length="116" mass="13870">MSDICIFRPFRIPALKTFYYLKLPQTTVLFFFWNLWTPPKSIYVPRLQILHIFLTRKRKGQQTLNLCVCCASFNGGILSKRRPREVFCLEQVGFADKSLRIRKRFSCSERMTLEWI</sequence>
<gene>
    <name evidence="1" type="ORF">L596_028078</name>
</gene>
<protein>
    <submittedName>
        <fullName evidence="1">Uncharacterized protein</fullName>
    </submittedName>
</protein>